<name>A0A9J9U9G8_ACIET</name>
<dbReference type="AlphaFoldDB" id="A0A9J9U9G8"/>
<evidence type="ECO:0000313" key="1">
    <source>
        <dbReference type="EMBL" id="ACM32094.1"/>
    </source>
</evidence>
<gene>
    <name evidence="1" type="ordered locus">Dtpsy_0614</name>
</gene>
<proteinExistence type="predicted"/>
<evidence type="ECO:0008006" key="3">
    <source>
        <dbReference type="Google" id="ProtNLM"/>
    </source>
</evidence>
<sequence>MTTSQVLHSQASSVPAGVAGPELCTIPQGAARSLHPRAPMQLRVVSGLAWVTLSDGPHGWREDSGDLMLHAGQSVCVASGQHAVVEPMGREPLQFQWRSAAAVRAPSPQHAAPRGDVCRA</sequence>
<reference evidence="1 2" key="1">
    <citation type="journal article" date="2010" name="J. Bacteriol.">
        <title>Completed genome sequence of the anaerobic iron-oxidizing bacterium Acidovorax ebreus strain TPSY.</title>
        <authorList>
            <person name="Byrne-Bailey K.G."/>
            <person name="Weber K.A."/>
            <person name="Chair A.H."/>
            <person name="Bose S."/>
            <person name="Knox T."/>
            <person name="Spanbauer T.L."/>
            <person name="Chertkov O."/>
            <person name="Coates J.D."/>
        </authorList>
    </citation>
    <scope>NUCLEOTIDE SEQUENCE [LARGE SCALE GENOMIC DNA]</scope>
    <source>
        <strain evidence="1 2">TPSY</strain>
    </source>
</reference>
<evidence type="ECO:0000313" key="2">
    <source>
        <dbReference type="Proteomes" id="UP000000450"/>
    </source>
</evidence>
<organism evidence="1 2">
    <name type="scientific">Acidovorax ebreus (strain TPSY)</name>
    <name type="common">Diaphorobacter sp. (strain TPSY)</name>
    <dbReference type="NCBI Taxonomy" id="535289"/>
    <lineage>
        <taxon>Bacteria</taxon>
        <taxon>Pseudomonadati</taxon>
        <taxon>Pseudomonadota</taxon>
        <taxon>Betaproteobacteria</taxon>
        <taxon>Burkholderiales</taxon>
        <taxon>Comamonadaceae</taxon>
        <taxon>Diaphorobacter</taxon>
    </lineage>
</organism>
<dbReference type="Proteomes" id="UP000000450">
    <property type="component" value="Chromosome"/>
</dbReference>
<dbReference type="InterPro" id="IPR021317">
    <property type="entry name" value="DUF2917"/>
</dbReference>
<dbReference type="EMBL" id="CP001392">
    <property type="protein sequence ID" value="ACM32094.1"/>
    <property type="molecule type" value="Genomic_DNA"/>
</dbReference>
<keyword evidence="2" id="KW-1185">Reference proteome</keyword>
<dbReference type="KEGG" id="dia:Dtpsy_0614"/>
<accession>A0A9J9U9G8</accession>
<protein>
    <recommendedName>
        <fullName evidence="3">DUF2917 domain-containing protein</fullName>
    </recommendedName>
</protein>
<dbReference type="Pfam" id="PF11142">
    <property type="entry name" value="DUF2917"/>
    <property type="match status" value="1"/>
</dbReference>